<organism evidence="6 7">
    <name type="scientific">Nocardia acididurans</name>
    <dbReference type="NCBI Taxonomy" id="2802282"/>
    <lineage>
        <taxon>Bacteria</taxon>
        <taxon>Bacillati</taxon>
        <taxon>Actinomycetota</taxon>
        <taxon>Actinomycetes</taxon>
        <taxon>Mycobacteriales</taxon>
        <taxon>Nocardiaceae</taxon>
        <taxon>Nocardia</taxon>
    </lineage>
</organism>
<keyword evidence="3" id="KW-0804">Transcription</keyword>
<accession>A0ABS1LZ54</accession>
<protein>
    <submittedName>
        <fullName evidence="6">WHG domain-containing protein</fullName>
    </submittedName>
</protein>
<evidence type="ECO:0000313" key="7">
    <source>
        <dbReference type="Proteomes" id="UP000602198"/>
    </source>
</evidence>
<dbReference type="Pfam" id="PF13305">
    <property type="entry name" value="TetR_C_33"/>
    <property type="match status" value="1"/>
</dbReference>
<dbReference type="PROSITE" id="PS50977">
    <property type="entry name" value="HTH_TETR_2"/>
    <property type="match status" value="1"/>
</dbReference>
<dbReference type="SUPFAM" id="SSF46689">
    <property type="entry name" value="Homeodomain-like"/>
    <property type="match status" value="1"/>
</dbReference>
<keyword evidence="2 4" id="KW-0238">DNA-binding</keyword>
<dbReference type="InterPro" id="IPR001647">
    <property type="entry name" value="HTH_TetR"/>
</dbReference>
<evidence type="ECO:0000259" key="5">
    <source>
        <dbReference type="PROSITE" id="PS50977"/>
    </source>
</evidence>
<dbReference type="Gene3D" id="1.10.357.10">
    <property type="entry name" value="Tetracycline Repressor, domain 2"/>
    <property type="match status" value="1"/>
</dbReference>
<evidence type="ECO:0000256" key="1">
    <source>
        <dbReference type="ARBA" id="ARBA00023015"/>
    </source>
</evidence>
<dbReference type="EMBL" id="JAERRJ010000001">
    <property type="protein sequence ID" value="MBL1072804.1"/>
    <property type="molecule type" value="Genomic_DNA"/>
</dbReference>
<evidence type="ECO:0000256" key="3">
    <source>
        <dbReference type="ARBA" id="ARBA00023163"/>
    </source>
</evidence>
<keyword evidence="7" id="KW-1185">Reference proteome</keyword>
<evidence type="ECO:0000256" key="2">
    <source>
        <dbReference type="ARBA" id="ARBA00023125"/>
    </source>
</evidence>
<feature type="DNA-binding region" description="H-T-H motif" evidence="4">
    <location>
        <begin position="28"/>
        <end position="47"/>
    </location>
</feature>
<comment type="caution">
    <text evidence="6">The sequence shown here is derived from an EMBL/GenBank/DDBJ whole genome shotgun (WGS) entry which is preliminary data.</text>
</comment>
<evidence type="ECO:0000313" key="6">
    <source>
        <dbReference type="EMBL" id="MBL1072804.1"/>
    </source>
</evidence>
<dbReference type="RefSeq" id="WP_201941838.1">
    <property type="nucleotide sequence ID" value="NZ_JAERRJ010000001.1"/>
</dbReference>
<reference evidence="6 7" key="1">
    <citation type="submission" date="2021-01" db="EMBL/GenBank/DDBJ databases">
        <title>WGS of actinomycetes isolated from Thailand.</title>
        <authorList>
            <person name="Thawai C."/>
        </authorList>
    </citation>
    <scope>NUCLEOTIDE SEQUENCE [LARGE SCALE GENOMIC DNA]</scope>
    <source>
        <strain evidence="6 7">LPG 2</strain>
    </source>
</reference>
<evidence type="ECO:0000256" key="4">
    <source>
        <dbReference type="PROSITE-ProRule" id="PRU00335"/>
    </source>
</evidence>
<name>A0ABS1LZ54_9NOCA</name>
<dbReference type="SUPFAM" id="SSF48498">
    <property type="entry name" value="Tetracyclin repressor-like, C-terminal domain"/>
    <property type="match status" value="1"/>
</dbReference>
<feature type="domain" description="HTH tetR-type" evidence="5">
    <location>
        <begin position="5"/>
        <end position="65"/>
    </location>
</feature>
<dbReference type="Gene3D" id="1.10.10.60">
    <property type="entry name" value="Homeodomain-like"/>
    <property type="match status" value="1"/>
</dbReference>
<sequence>MPRAGLTKAEVIRVGAELADHMGYDGLAMAPLAQRLGVKTPSLYKHVASLADLQHGIAVLALTELDRVTRDAMHGLSGQPALDAFVRAFRDYVLAHPGRYTATVGTSAIGPEDPLVEPGARMTESLIAVVRGYGIPEADTLHALRALRAMIHGFAGLQAARGFQWAGDPEDSFAWMLHFLDSGLREQAKS</sequence>
<gene>
    <name evidence="6" type="ORF">JK358_00175</name>
</gene>
<keyword evidence="1" id="KW-0805">Transcription regulation</keyword>
<dbReference type="InterPro" id="IPR025996">
    <property type="entry name" value="MT1864/Rv1816-like_C"/>
</dbReference>
<dbReference type="InterPro" id="IPR036271">
    <property type="entry name" value="Tet_transcr_reg_TetR-rel_C_sf"/>
</dbReference>
<dbReference type="Proteomes" id="UP000602198">
    <property type="component" value="Unassembled WGS sequence"/>
</dbReference>
<proteinExistence type="predicted"/>
<dbReference type="InterPro" id="IPR009057">
    <property type="entry name" value="Homeodomain-like_sf"/>
</dbReference>